<feature type="region of interest" description="Disordered" evidence="1">
    <location>
        <begin position="154"/>
        <end position="178"/>
    </location>
</feature>
<accession>A0A154QJU8</accession>
<comment type="caution">
    <text evidence="3">The sequence shown here is derived from an EMBL/GenBank/DDBJ whole genome shotgun (WGS) entry which is preliminary data.</text>
</comment>
<sequence>MAAGRIHSGCPRWALLVSLLVAALAGAPPSHAHAAAGDTHRPRPATQRQLQLDRGQRWPADAALREGMRRIRAVALWMQQAQADGPLSVRQSRAATASIEDSVAVIVDHPPRGNGMDANLHLLLGRVLTADGLPQLLDALELYPRYFTDPDWQPLTASAPAGHGQPDDTRESTHATQP</sequence>
<organism evidence="3 4">
    <name type="scientific">Rhodanobacter thiooxydans</name>
    <dbReference type="NCBI Taxonomy" id="416169"/>
    <lineage>
        <taxon>Bacteria</taxon>
        <taxon>Pseudomonadati</taxon>
        <taxon>Pseudomonadota</taxon>
        <taxon>Gammaproteobacteria</taxon>
        <taxon>Lysobacterales</taxon>
        <taxon>Rhodanobacteraceae</taxon>
        <taxon>Rhodanobacter</taxon>
    </lineage>
</organism>
<feature type="signal peptide" evidence="2">
    <location>
        <begin position="1"/>
        <end position="34"/>
    </location>
</feature>
<feature type="compositionally biased region" description="Basic and acidic residues" evidence="1">
    <location>
        <begin position="165"/>
        <end position="178"/>
    </location>
</feature>
<feature type="chain" id="PRO_5007599983" description="DnrO protein" evidence="2">
    <location>
        <begin position="35"/>
        <end position="178"/>
    </location>
</feature>
<evidence type="ECO:0008006" key="5">
    <source>
        <dbReference type="Google" id="ProtNLM"/>
    </source>
</evidence>
<feature type="region of interest" description="Disordered" evidence="1">
    <location>
        <begin position="30"/>
        <end position="55"/>
    </location>
</feature>
<proteinExistence type="predicted"/>
<evidence type="ECO:0000313" key="4">
    <source>
        <dbReference type="Proteomes" id="UP000076131"/>
    </source>
</evidence>
<protein>
    <recommendedName>
        <fullName evidence="5">DnrO protein</fullName>
    </recommendedName>
</protein>
<keyword evidence="4" id="KW-1185">Reference proteome</keyword>
<dbReference type="AlphaFoldDB" id="A0A154QJU8"/>
<dbReference type="STRING" id="416169.RHOFW104T7_07945"/>
<reference evidence="3 4" key="1">
    <citation type="journal article" date="2016" name="MBio">
        <title>Lateral Gene Transfer in a Heavy Metal-Contaminated-Groundwater Microbial Community.</title>
        <authorList>
            <person name="Hemme C.L."/>
            <person name="Green S.J."/>
            <person name="Rishishwar L."/>
            <person name="Prakash O."/>
            <person name="Pettenato A."/>
            <person name="Chakraborty R."/>
            <person name="Deutschbauer A.M."/>
            <person name="Van Nostrand J.D."/>
            <person name="Wu L."/>
            <person name="He Z."/>
            <person name="Jordan I.K."/>
            <person name="Hazen T.C."/>
            <person name="Arkin A.P."/>
            <person name="Kostka J.E."/>
            <person name="Zhou J."/>
        </authorList>
    </citation>
    <scope>NUCLEOTIDE SEQUENCE [LARGE SCALE GENOMIC DNA]</scope>
    <source>
        <strain evidence="3 4">FW104-T7</strain>
    </source>
</reference>
<keyword evidence="2" id="KW-0732">Signal</keyword>
<evidence type="ECO:0000313" key="3">
    <source>
        <dbReference type="EMBL" id="KZC24576.1"/>
    </source>
</evidence>
<dbReference type="EMBL" id="LVJS01000025">
    <property type="protein sequence ID" value="KZC24576.1"/>
    <property type="molecule type" value="Genomic_DNA"/>
</dbReference>
<evidence type="ECO:0000256" key="2">
    <source>
        <dbReference type="SAM" id="SignalP"/>
    </source>
</evidence>
<dbReference type="Proteomes" id="UP000076131">
    <property type="component" value="Unassembled WGS sequence"/>
</dbReference>
<name>A0A154QJU8_9GAMM</name>
<gene>
    <name evidence="3" type="ORF">RHOFW104T7_07945</name>
</gene>
<evidence type="ECO:0000256" key="1">
    <source>
        <dbReference type="SAM" id="MobiDB-lite"/>
    </source>
</evidence>